<sequence length="50" mass="5992">MKEYKVIYEKGNMNPKIGVEQFENLLNTLAAESWEFRFVTGTYVIFEREK</sequence>
<protein>
    <recommendedName>
        <fullName evidence="2">DUF4177 domain-containing protein</fullName>
    </recommendedName>
</protein>
<dbReference type="AlphaFoldDB" id="X1CRW1"/>
<name>X1CRW1_9ZZZZ</name>
<reference evidence="1" key="1">
    <citation type="journal article" date="2014" name="Front. Microbiol.">
        <title>High frequency of phylogenetically diverse reductive dehalogenase-homologous genes in deep subseafloor sedimentary metagenomes.</title>
        <authorList>
            <person name="Kawai M."/>
            <person name="Futagami T."/>
            <person name="Toyoda A."/>
            <person name="Takaki Y."/>
            <person name="Nishi S."/>
            <person name="Hori S."/>
            <person name="Arai W."/>
            <person name="Tsubouchi T."/>
            <person name="Morono Y."/>
            <person name="Uchiyama I."/>
            <person name="Ito T."/>
            <person name="Fujiyama A."/>
            <person name="Inagaki F."/>
            <person name="Takami H."/>
        </authorList>
    </citation>
    <scope>NUCLEOTIDE SEQUENCE</scope>
    <source>
        <strain evidence="1">Expedition CK06-06</strain>
    </source>
</reference>
<evidence type="ECO:0000313" key="1">
    <source>
        <dbReference type="EMBL" id="GAG95712.1"/>
    </source>
</evidence>
<proteinExistence type="predicted"/>
<organism evidence="1">
    <name type="scientific">marine sediment metagenome</name>
    <dbReference type="NCBI Taxonomy" id="412755"/>
    <lineage>
        <taxon>unclassified sequences</taxon>
        <taxon>metagenomes</taxon>
        <taxon>ecological metagenomes</taxon>
    </lineage>
</organism>
<gene>
    <name evidence="1" type="ORF">S01H4_36867</name>
</gene>
<evidence type="ECO:0008006" key="2">
    <source>
        <dbReference type="Google" id="ProtNLM"/>
    </source>
</evidence>
<accession>X1CRW1</accession>
<comment type="caution">
    <text evidence="1">The sequence shown here is derived from an EMBL/GenBank/DDBJ whole genome shotgun (WGS) entry which is preliminary data.</text>
</comment>
<dbReference type="EMBL" id="BART01019744">
    <property type="protein sequence ID" value="GAG95712.1"/>
    <property type="molecule type" value="Genomic_DNA"/>
</dbReference>